<feature type="non-terminal residue" evidence="1">
    <location>
        <position position="1"/>
    </location>
</feature>
<keyword evidence="2" id="KW-1185">Reference proteome</keyword>
<accession>A0ACA9R2A0</accession>
<evidence type="ECO:0000313" key="1">
    <source>
        <dbReference type="EMBL" id="CAG8773717.1"/>
    </source>
</evidence>
<evidence type="ECO:0000313" key="2">
    <source>
        <dbReference type="Proteomes" id="UP000789920"/>
    </source>
</evidence>
<sequence>VLMPPCLSLDQSTTCPAFANYSISSEIITASDDTGQSFAWLAGASNVSQFDSLLRSYVNDQYISWRYNQSLGCSNTNTSMYARYTYTMICAELVEYSLSRQCSNSIAAITGQQVQNLCNSTCASHVSSVLSIAYDANVCPPPNNTGLQSLVNLIKWCSNDSNIDSNNSTCISGDLNEPNCGFGQDINSVCQYCRNQAQDNCCLQPSIISQCNITNTTSTIAAPIPTSSQNSSNSNNQPSLALTMLIAIFASIFVAGGPDSGDGGGETGIATKSIPSYSPAPFYSRPPGGGDFDQSSENLRYSDLVSPGTTVGGGSDIGAKQQSQQSVSNNDSAPRSIPERTSLILPVSNDSVVTAEHERVTVVYKYDATLADELDISPNDVIDIAQKFDDGWAVGINRNTGKAGAFPMVCVSPAGNVSSSGNTNYGSSGLADQSGGSGYSGIIGSSGGDENNTEQSVTLESSEHSGILRNSDSSGTGGGTILTPDISRRVSSGITSTLSPLPSDGGETPPGDTV</sequence>
<dbReference type="Proteomes" id="UP000789920">
    <property type="component" value="Unassembled WGS sequence"/>
</dbReference>
<comment type="caution">
    <text evidence="1">The sequence shown here is derived from an EMBL/GenBank/DDBJ whole genome shotgun (WGS) entry which is preliminary data.</text>
</comment>
<gene>
    <name evidence="1" type="ORF">RPERSI_LOCUS16722</name>
</gene>
<protein>
    <submittedName>
        <fullName evidence="1">32798_t:CDS:1</fullName>
    </submittedName>
</protein>
<organism evidence="1 2">
    <name type="scientific">Racocetra persica</name>
    <dbReference type="NCBI Taxonomy" id="160502"/>
    <lineage>
        <taxon>Eukaryota</taxon>
        <taxon>Fungi</taxon>
        <taxon>Fungi incertae sedis</taxon>
        <taxon>Mucoromycota</taxon>
        <taxon>Glomeromycotina</taxon>
        <taxon>Glomeromycetes</taxon>
        <taxon>Diversisporales</taxon>
        <taxon>Gigasporaceae</taxon>
        <taxon>Racocetra</taxon>
    </lineage>
</organism>
<proteinExistence type="predicted"/>
<dbReference type="EMBL" id="CAJVQC010041772">
    <property type="protein sequence ID" value="CAG8773717.1"/>
    <property type="molecule type" value="Genomic_DNA"/>
</dbReference>
<reference evidence="1" key="1">
    <citation type="submission" date="2021-06" db="EMBL/GenBank/DDBJ databases">
        <authorList>
            <person name="Kallberg Y."/>
            <person name="Tangrot J."/>
            <person name="Rosling A."/>
        </authorList>
    </citation>
    <scope>NUCLEOTIDE SEQUENCE</scope>
    <source>
        <strain evidence="1">MA461A</strain>
    </source>
</reference>
<name>A0ACA9R2A0_9GLOM</name>